<dbReference type="GO" id="GO:0006952">
    <property type="term" value="P:defense response"/>
    <property type="evidence" value="ECO:0007669"/>
    <property type="project" value="UniProtKB-KW"/>
</dbReference>
<dbReference type="InterPro" id="IPR036390">
    <property type="entry name" value="WH_DNA-bd_sf"/>
</dbReference>
<dbReference type="Proteomes" id="UP000515121">
    <property type="component" value="Unplaced"/>
</dbReference>
<proteinExistence type="predicted"/>
<dbReference type="Pfam" id="PF01582">
    <property type="entry name" value="TIR"/>
    <property type="match status" value="1"/>
</dbReference>
<dbReference type="PANTHER" id="PTHR11017:SF479">
    <property type="entry name" value="DISEASE RESISTANCE PROTEIN (TIR-NBS-LRR CLASS) FAMILY"/>
    <property type="match status" value="1"/>
</dbReference>
<dbReference type="PANTHER" id="PTHR11017">
    <property type="entry name" value="LEUCINE-RICH REPEAT-CONTAINING PROTEIN"/>
    <property type="match status" value="1"/>
</dbReference>
<sequence length="451" mass="52139">MTPSDNSIGQPKHEVFLSFRGEDTRNSFTCHLYDALREKRIGTYADFKELQRGEEISEALSKAIKDSMISAIIFSQNYATSSWCLEELSQIMELRHSRGQLLVPIFYHFNPSDVRKQAGSFEKAFLEHEKNGIEKEYGEWGVGKTVLAEAIYNEVSAQFESCCFLANVSEEWQKYGAITLRNQLLSKILEEENLHISSPRIGTSKFTMDRVCRKRVLVFLDYVSDLDQLESLIVCSDHLGFGSRIIVTSRDKQVLENVINVIYEVKELNYHDSLRLFSQYAFKLTHPIDGFGHLSKKIVEHVNGIPLALKVLAQALYKKNIEHWLSHLNKLKQVPNEKVHSVLKISFDGLDYDEKNIFLDIACFFKGFDKEAMVDILDGCYHHAALCGINNLIDKSLLNITEDNRQWVHDLLQEMGWKIVCEDPIERRSRLWKPEDVYYELNYNTVRSIVH</sequence>
<dbReference type="GO" id="GO:0043531">
    <property type="term" value="F:ADP binding"/>
    <property type="evidence" value="ECO:0007669"/>
    <property type="project" value="InterPro"/>
</dbReference>
<feature type="domain" description="TIR" evidence="3">
    <location>
        <begin position="11"/>
        <end position="159"/>
    </location>
</feature>
<dbReference type="Gene3D" id="3.40.50.300">
    <property type="entry name" value="P-loop containing nucleotide triphosphate hydrolases"/>
    <property type="match status" value="1"/>
</dbReference>
<dbReference type="InterPro" id="IPR027417">
    <property type="entry name" value="P-loop_NTPase"/>
</dbReference>
<dbReference type="PROSITE" id="PS50104">
    <property type="entry name" value="TIR"/>
    <property type="match status" value="1"/>
</dbReference>
<dbReference type="SUPFAM" id="SSF52200">
    <property type="entry name" value="Toll/Interleukin receptor TIR domain"/>
    <property type="match status" value="1"/>
</dbReference>
<evidence type="ECO:0000259" key="3">
    <source>
        <dbReference type="PROSITE" id="PS50104"/>
    </source>
</evidence>
<dbReference type="GeneID" id="111306568"/>
<dbReference type="OrthoDB" id="964740at2759"/>
<name>A0A6P6A5U0_DURZI</name>
<reference evidence="5" key="1">
    <citation type="submission" date="2025-08" db="UniProtKB">
        <authorList>
            <consortium name="RefSeq"/>
        </authorList>
    </citation>
    <scope>IDENTIFICATION</scope>
    <source>
        <tissue evidence="5">Fruit stalk</tissue>
    </source>
</reference>
<dbReference type="InterPro" id="IPR042197">
    <property type="entry name" value="Apaf_helical"/>
</dbReference>
<dbReference type="RefSeq" id="XP_022760125.1">
    <property type="nucleotide sequence ID" value="XM_022904390.1"/>
</dbReference>
<dbReference type="SMART" id="SM00255">
    <property type="entry name" value="TIR"/>
    <property type="match status" value="1"/>
</dbReference>
<dbReference type="KEGG" id="dzi:111306568"/>
<accession>A0A6P6A5U0</accession>
<evidence type="ECO:0000256" key="1">
    <source>
        <dbReference type="ARBA" id="ARBA00022737"/>
    </source>
</evidence>
<evidence type="ECO:0000256" key="2">
    <source>
        <dbReference type="ARBA" id="ARBA00022821"/>
    </source>
</evidence>
<gene>
    <name evidence="5" type="primary">LOC111306568</name>
</gene>
<dbReference type="PRINTS" id="PR00364">
    <property type="entry name" value="DISEASERSIST"/>
</dbReference>
<evidence type="ECO:0000313" key="4">
    <source>
        <dbReference type="Proteomes" id="UP000515121"/>
    </source>
</evidence>
<organism evidence="4 5">
    <name type="scientific">Durio zibethinus</name>
    <name type="common">Durian</name>
    <dbReference type="NCBI Taxonomy" id="66656"/>
    <lineage>
        <taxon>Eukaryota</taxon>
        <taxon>Viridiplantae</taxon>
        <taxon>Streptophyta</taxon>
        <taxon>Embryophyta</taxon>
        <taxon>Tracheophyta</taxon>
        <taxon>Spermatophyta</taxon>
        <taxon>Magnoliopsida</taxon>
        <taxon>eudicotyledons</taxon>
        <taxon>Gunneridae</taxon>
        <taxon>Pentapetalae</taxon>
        <taxon>rosids</taxon>
        <taxon>malvids</taxon>
        <taxon>Malvales</taxon>
        <taxon>Malvaceae</taxon>
        <taxon>Helicteroideae</taxon>
        <taxon>Durio</taxon>
    </lineage>
</organism>
<dbReference type="Gene3D" id="1.10.8.430">
    <property type="entry name" value="Helical domain of apoptotic protease-activating factors"/>
    <property type="match status" value="1"/>
</dbReference>
<keyword evidence="1" id="KW-0677">Repeat</keyword>
<dbReference type="InterPro" id="IPR044974">
    <property type="entry name" value="Disease_R_plants"/>
</dbReference>
<dbReference type="SUPFAM" id="SSF52540">
    <property type="entry name" value="P-loop containing nucleoside triphosphate hydrolases"/>
    <property type="match status" value="1"/>
</dbReference>
<keyword evidence="2" id="KW-0611">Plant defense</keyword>
<dbReference type="InterPro" id="IPR058192">
    <property type="entry name" value="WHD_ROQ1-like"/>
</dbReference>
<keyword evidence="4" id="KW-1185">Reference proteome</keyword>
<dbReference type="AlphaFoldDB" id="A0A6P6A5U0"/>
<evidence type="ECO:0000313" key="5">
    <source>
        <dbReference type="RefSeq" id="XP_022760125.1"/>
    </source>
</evidence>
<protein>
    <submittedName>
        <fullName evidence="5">TMV resistance protein N-like</fullName>
    </submittedName>
</protein>
<dbReference type="Gene3D" id="3.40.50.10140">
    <property type="entry name" value="Toll/interleukin-1 receptor homology (TIR) domain"/>
    <property type="match status" value="1"/>
</dbReference>
<dbReference type="Pfam" id="PF23282">
    <property type="entry name" value="WHD_ROQ1"/>
    <property type="match status" value="1"/>
</dbReference>
<dbReference type="SUPFAM" id="SSF46785">
    <property type="entry name" value="Winged helix' DNA-binding domain"/>
    <property type="match status" value="1"/>
</dbReference>
<dbReference type="InterPro" id="IPR035897">
    <property type="entry name" value="Toll_tir_struct_dom_sf"/>
</dbReference>
<dbReference type="GO" id="GO:0007165">
    <property type="term" value="P:signal transduction"/>
    <property type="evidence" value="ECO:0007669"/>
    <property type="project" value="InterPro"/>
</dbReference>
<dbReference type="InterPro" id="IPR000157">
    <property type="entry name" value="TIR_dom"/>
</dbReference>